<reference evidence="2" key="2">
    <citation type="submission" date="2021-02" db="EMBL/GenBank/DDBJ databases">
        <authorList>
            <person name="Kimball J.A."/>
            <person name="Haas M.W."/>
            <person name="Macchietto M."/>
            <person name="Kono T."/>
            <person name="Duquette J."/>
            <person name="Shao M."/>
        </authorList>
    </citation>
    <scope>NUCLEOTIDE SEQUENCE</scope>
    <source>
        <tissue evidence="2">Fresh leaf tissue</tissue>
    </source>
</reference>
<evidence type="ECO:0000313" key="2">
    <source>
        <dbReference type="EMBL" id="KAG8045416.1"/>
    </source>
</evidence>
<feature type="compositionally biased region" description="Low complexity" evidence="1">
    <location>
        <begin position="114"/>
        <end position="126"/>
    </location>
</feature>
<dbReference type="OrthoDB" id="1717591at2759"/>
<feature type="compositionally biased region" description="Pro residues" evidence="1">
    <location>
        <begin position="462"/>
        <end position="473"/>
    </location>
</feature>
<keyword evidence="3" id="KW-1185">Reference proteome</keyword>
<feature type="region of interest" description="Disordered" evidence="1">
    <location>
        <begin position="111"/>
        <end position="168"/>
    </location>
</feature>
<feature type="compositionally biased region" description="Basic and acidic residues" evidence="1">
    <location>
        <begin position="18"/>
        <end position="27"/>
    </location>
</feature>
<feature type="compositionally biased region" description="Polar residues" evidence="1">
    <location>
        <begin position="275"/>
        <end position="284"/>
    </location>
</feature>
<feature type="region of interest" description="Disordered" evidence="1">
    <location>
        <begin position="358"/>
        <end position="443"/>
    </location>
</feature>
<accession>A0A8J5R3Y7</accession>
<organism evidence="2 3">
    <name type="scientific">Zizania palustris</name>
    <name type="common">Northern wild rice</name>
    <dbReference type="NCBI Taxonomy" id="103762"/>
    <lineage>
        <taxon>Eukaryota</taxon>
        <taxon>Viridiplantae</taxon>
        <taxon>Streptophyta</taxon>
        <taxon>Embryophyta</taxon>
        <taxon>Tracheophyta</taxon>
        <taxon>Spermatophyta</taxon>
        <taxon>Magnoliopsida</taxon>
        <taxon>Liliopsida</taxon>
        <taxon>Poales</taxon>
        <taxon>Poaceae</taxon>
        <taxon>BOP clade</taxon>
        <taxon>Oryzoideae</taxon>
        <taxon>Oryzeae</taxon>
        <taxon>Zizaniinae</taxon>
        <taxon>Zizania</taxon>
    </lineage>
</organism>
<feature type="region of interest" description="Disordered" evidence="1">
    <location>
        <begin position="224"/>
        <end position="290"/>
    </location>
</feature>
<dbReference type="AlphaFoldDB" id="A0A8J5R3Y7"/>
<feature type="compositionally biased region" description="Basic and acidic residues" evidence="1">
    <location>
        <begin position="255"/>
        <end position="274"/>
    </location>
</feature>
<feature type="compositionally biased region" description="Low complexity" evidence="1">
    <location>
        <begin position="58"/>
        <end position="68"/>
    </location>
</feature>
<dbReference type="EMBL" id="JAAALK010000290">
    <property type="protein sequence ID" value="KAG8045416.1"/>
    <property type="molecule type" value="Genomic_DNA"/>
</dbReference>
<sequence>MSYSTKKKTRKTKTNFRKTLEFGEDTRTSLSFRPPSREAVKHPNPVQRSLTPPPLPIAGGQSSSAAAGDLDPAMDDFVLVDDFGPFKPAAASTSSTSVSASHYDDMFDSYFNRSAEPAEPSPSSSAPSPPPPVFDKPVFDDDPDAADPFDAIPLFGDGGGGGEGEDFLDSLGKSSKIYMREPEVVGFDDDLIAGLGSTKSKTPVGEVEQKPEAAGFVDDLISGFSGSAKPMKPVPQSEPREMGFEDDVIPGFGESTDHHDSPWGEPRIRQEKESISSSKTTVSIPENPFVTLGTTSNLEYSSFGLFTDHLDNVGMPMKSEGGTKLDAPSTASGMFDSSDIFGGVPKPVPSLSFASEKESVFGENISPDDSYRTSYSNKLPREKTVQRPSAEAVGSILPEMNFAKSSDIHEDHEAAGPTGFQNSDPVSRNIWDHSPEENQCSKMPDDVWLTVSDVILVTQPTSTPPPSRPPPPLATKQPPIETSKFDELGDFVMVKLIDPRGSLA</sequence>
<feature type="region of interest" description="Disordered" evidence="1">
    <location>
        <begin position="1"/>
        <end position="69"/>
    </location>
</feature>
<reference evidence="2" key="1">
    <citation type="journal article" date="2021" name="bioRxiv">
        <title>Whole Genome Assembly and Annotation of Northern Wild Rice, Zizania palustris L., Supports a Whole Genome Duplication in the Zizania Genus.</title>
        <authorList>
            <person name="Haas M."/>
            <person name="Kono T."/>
            <person name="Macchietto M."/>
            <person name="Millas R."/>
            <person name="McGilp L."/>
            <person name="Shao M."/>
            <person name="Duquette J."/>
            <person name="Hirsch C.N."/>
            <person name="Kimball J."/>
        </authorList>
    </citation>
    <scope>NUCLEOTIDE SEQUENCE</scope>
    <source>
        <tissue evidence="2">Fresh leaf tissue</tissue>
    </source>
</reference>
<evidence type="ECO:0000313" key="3">
    <source>
        <dbReference type="Proteomes" id="UP000729402"/>
    </source>
</evidence>
<protein>
    <submittedName>
        <fullName evidence="2">Uncharacterized protein</fullName>
    </submittedName>
</protein>
<dbReference type="Proteomes" id="UP000729402">
    <property type="component" value="Unassembled WGS sequence"/>
</dbReference>
<feature type="compositionally biased region" description="Basic residues" evidence="1">
    <location>
        <begin position="1"/>
        <end position="16"/>
    </location>
</feature>
<proteinExistence type="predicted"/>
<name>A0A8J5R3Y7_ZIZPA</name>
<evidence type="ECO:0000256" key="1">
    <source>
        <dbReference type="SAM" id="MobiDB-lite"/>
    </source>
</evidence>
<feature type="region of interest" description="Disordered" evidence="1">
    <location>
        <begin position="457"/>
        <end position="480"/>
    </location>
</feature>
<comment type="caution">
    <text evidence="2">The sequence shown here is derived from an EMBL/GenBank/DDBJ whole genome shotgun (WGS) entry which is preliminary data.</text>
</comment>
<gene>
    <name evidence="2" type="ORF">GUJ93_ZPchr0008g11420</name>
</gene>